<reference evidence="1 2" key="1">
    <citation type="journal article" date="2014" name="J. Microbiol.">
        <title>Diaminobutyricibacter tongyongensis gen. nov., sp. nov. and Homoserinibacter gongjuensis gen. nov., sp. nov. belong to the family Microbacteriaceae.</title>
        <authorList>
            <person name="Kim S.J."/>
            <person name="Ahn J.H."/>
            <person name="Weon H.Y."/>
            <person name="Hamada M."/>
            <person name="Suzuki K."/>
            <person name="Kwon S.W."/>
        </authorList>
    </citation>
    <scope>NUCLEOTIDE SEQUENCE [LARGE SCALE GENOMIC DNA]</scope>
    <source>
        <strain evidence="1 2">NBRC 108724</strain>
    </source>
</reference>
<dbReference type="SUPFAM" id="SSF55298">
    <property type="entry name" value="YjgF-like"/>
    <property type="match status" value="1"/>
</dbReference>
<dbReference type="EMBL" id="JAAGWY010000001">
    <property type="protein sequence ID" value="NEN04965.1"/>
    <property type="molecule type" value="Genomic_DNA"/>
</dbReference>
<dbReference type="GO" id="GO:0019239">
    <property type="term" value="F:deaminase activity"/>
    <property type="evidence" value="ECO:0007669"/>
    <property type="project" value="TreeGrafter"/>
</dbReference>
<comment type="caution">
    <text evidence="1">The sequence shown here is derived from an EMBL/GenBank/DDBJ whole genome shotgun (WGS) entry which is preliminary data.</text>
</comment>
<dbReference type="GO" id="GO:0005829">
    <property type="term" value="C:cytosol"/>
    <property type="evidence" value="ECO:0007669"/>
    <property type="project" value="TreeGrafter"/>
</dbReference>
<evidence type="ECO:0000313" key="1">
    <source>
        <dbReference type="EMBL" id="NEN04965.1"/>
    </source>
</evidence>
<keyword evidence="2" id="KW-1185">Reference proteome</keyword>
<dbReference type="Pfam" id="PF01042">
    <property type="entry name" value="Ribonuc_L-PSP"/>
    <property type="match status" value="1"/>
</dbReference>
<dbReference type="PANTHER" id="PTHR11803:SF39">
    <property type="entry name" value="2-IMINOBUTANOATE_2-IMINOPROPANOATE DEAMINASE"/>
    <property type="match status" value="1"/>
</dbReference>
<protein>
    <submittedName>
        <fullName evidence="1">RidA family protein</fullName>
    </submittedName>
</protein>
<dbReference type="AlphaFoldDB" id="A0A6L9XUM6"/>
<dbReference type="CDD" id="cd00448">
    <property type="entry name" value="YjgF_YER057c_UK114_family"/>
    <property type="match status" value="1"/>
</dbReference>
<dbReference type="Gene3D" id="3.30.1330.40">
    <property type="entry name" value="RutC-like"/>
    <property type="match status" value="1"/>
</dbReference>
<name>A0A6L9XUM6_9MICO</name>
<sequence>MRTEVRTNDAAAPGGTYSQAILAGEFLYVSGQGPFDANGEIVGATFEEQAKATLANISAIATAAGGRIEDAVKIGAYLRDQSDFPVWDAVCAQTFARPFPARTTIECNLIGFDIEIDAVIWVPKATSEGIDR</sequence>
<dbReference type="InterPro" id="IPR006175">
    <property type="entry name" value="YjgF/YER057c/UK114"/>
</dbReference>
<dbReference type="Proteomes" id="UP000474967">
    <property type="component" value="Unassembled WGS sequence"/>
</dbReference>
<dbReference type="InterPro" id="IPR035959">
    <property type="entry name" value="RutC-like_sf"/>
</dbReference>
<accession>A0A6L9XUM6</accession>
<proteinExistence type="predicted"/>
<organism evidence="1 2">
    <name type="scientific">Leifsonia tongyongensis</name>
    <dbReference type="NCBI Taxonomy" id="1268043"/>
    <lineage>
        <taxon>Bacteria</taxon>
        <taxon>Bacillati</taxon>
        <taxon>Actinomycetota</taxon>
        <taxon>Actinomycetes</taxon>
        <taxon>Micrococcales</taxon>
        <taxon>Microbacteriaceae</taxon>
        <taxon>Leifsonia</taxon>
    </lineage>
</organism>
<dbReference type="RefSeq" id="WP_163288043.1">
    <property type="nucleotide sequence ID" value="NZ_JAAGWY010000001.1"/>
</dbReference>
<evidence type="ECO:0000313" key="2">
    <source>
        <dbReference type="Proteomes" id="UP000474967"/>
    </source>
</evidence>
<dbReference type="PANTHER" id="PTHR11803">
    <property type="entry name" value="2-IMINOBUTANOATE/2-IMINOPROPANOATE DEAMINASE RIDA"/>
    <property type="match status" value="1"/>
</dbReference>
<gene>
    <name evidence="1" type="ORF">G3T36_03690</name>
</gene>